<dbReference type="Proteomes" id="UP001168821">
    <property type="component" value="Unassembled WGS sequence"/>
</dbReference>
<sequence length="153" mass="17046">MSYGTTVMNQTQDLAKYLLAIRGENLNISSSTGVDMMYQLDDKDYNGQAASVRDEMYEANNEFDPTLALNSPMAYTTMLTALSGDITNTSQNKIDEFSRTINTNYSSILDYEAESGPLKTFMTSNLIAKDNDFFSDTTIGKLGAKMFMQNLNK</sequence>
<organism evidence="1 2">
    <name type="scientific">Zophobas morio</name>
    <dbReference type="NCBI Taxonomy" id="2755281"/>
    <lineage>
        <taxon>Eukaryota</taxon>
        <taxon>Metazoa</taxon>
        <taxon>Ecdysozoa</taxon>
        <taxon>Arthropoda</taxon>
        <taxon>Hexapoda</taxon>
        <taxon>Insecta</taxon>
        <taxon>Pterygota</taxon>
        <taxon>Neoptera</taxon>
        <taxon>Endopterygota</taxon>
        <taxon>Coleoptera</taxon>
        <taxon>Polyphaga</taxon>
        <taxon>Cucujiformia</taxon>
        <taxon>Tenebrionidae</taxon>
        <taxon>Zophobas</taxon>
    </lineage>
</organism>
<comment type="caution">
    <text evidence="1">The sequence shown here is derived from an EMBL/GenBank/DDBJ whole genome shotgun (WGS) entry which is preliminary data.</text>
</comment>
<keyword evidence="2" id="KW-1185">Reference proteome</keyword>
<protein>
    <submittedName>
        <fullName evidence="1">Uncharacterized protein</fullName>
    </submittedName>
</protein>
<accession>A0AA38HI99</accession>
<reference evidence="1" key="1">
    <citation type="journal article" date="2023" name="G3 (Bethesda)">
        <title>Whole genome assemblies of Zophobas morio and Tenebrio molitor.</title>
        <authorList>
            <person name="Kaur S."/>
            <person name="Stinson S.A."/>
            <person name="diCenzo G.C."/>
        </authorList>
    </citation>
    <scope>NUCLEOTIDE SEQUENCE</scope>
    <source>
        <strain evidence="1">QUZm001</strain>
    </source>
</reference>
<evidence type="ECO:0000313" key="2">
    <source>
        <dbReference type="Proteomes" id="UP001168821"/>
    </source>
</evidence>
<gene>
    <name evidence="1" type="ORF">Zmor_009072</name>
</gene>
<dbReference type="EMBL" id="JALNTZ010002960">
    <property type="protein sequence ID" value="KAJ3616719.1"/>
    <property type="molecule type" value="Genomic_DNA"/>
</dbReference>
<name>A0AA38HI99_9CUCU</name>
<evidence type="ECO:0000313" key="1">
    <source>
        <dbReference type="EMBL" id="KAJ3616719.1"/>
    </source>
</evidence>
<dbReference type="AlphaFoldDB" id="A0AA38HI99"/>
<proteinExistence type="predicted"/>